<name>A0AAN8SE98_POLSC</name>
<proteinExistence type="predicted"/>
<evidence type="ECO:0000313" key="3">
    <source>
        <dbReference type="Proteomes" id="UP001372834"/>
    </source>
</evidence>
<dbReference type="EMBL" id="JAWJWE010000001">
    <property type="protein sequence ID" value="KAK6645092.1"/>
    <property type="molecule type" value="Genomic_DNA"/>
</dbReference>
<reference evidence="2 3" key="1">
    <citation type="submission" date="2023-10" db="EMBL/GenBank/DDBJ databases">
        <title>Genomes of two closely related lineages of the louse Polyplax serrata with different host specificities.</title>
        <authorList>
            <person name="Martinu J."/>
            <person name="Tarabai H."/>
            <person name="Stefka J."/>
            <person name="Hypsa V."/>
        </authorList>
    </citation>
    <scope>NUCLEOTIDE SEQUENCE [LARGE SCALE GENOMIC DNA]</scope>
    <source>
        <strain evidence="2">HR10_N</strain>
    </source>
</reference>
<organism evidence="2 3">
    <name type="scientific">Polyplax serrata</name>
    <name type="common">Common mouse louse</name>
    <dbReference type="NCBI Taxonomy" id="468196"/>
    <lineage>
        <taxon>Eukaryota</taxon>
        <taxon>Metazoa</taxon>
        <taxon>Ecdysozoa</taxon>
        <taxon>Arthropoda</taxon>
        <taxon>Hexapoda</taxon>
        <taxon>Insecta</taxon>
        <taxon>Pterygota</taxon>
        <taxon>Neoptera</taxon>
        <taxon>Paraneoptera</taxon>
        <taxon>Psocodea</taxon>
        <taxon>Troctomorpha</taxon>
        <taxon>Phthiraptera</taxon>
        <taxon>Anoplura</taxon>
        <taxon>Polyplacidae</taxon>
        <taxon>Polyplax</taxon>
    </lineage>
</organism>
<accession>A0AAN8SE98</accession>
<feature type="compositionally biased region" description="Basic and acidic residues" evidence="1">
    <location>
        <begin position="42"/>
        <end position="59"/>
    </location>
</feature>
<dbReference type="Proteomes" id="UP001372834">
    <property type="component" value="Unassembled WGS sequence"/>
</dbReference>
<comment type="caution">
    <text evidence="2">The sequence shown here is derived from an EMBL/GenBank/DDBJ whole genome shotgun (WGS) entry which is preliminary data.</text>
</comment>
<feature type="compositionally biased region" description="Polar residues" evidence="1">
    <location>
        <begin position="61"/>
        <end position="82"/>
    </location>
</feature>
<evidence type="ECO:0000256" key="1">
    <source>
        <dbReference type="SAM" id="MobiDB-lite"/>
    </source>
</evidence>
<feature type="region of interest" description="Disordered" evidence="1">
    <location>
        <begin position="26"/>
        <end position="82"/>
    </location>
</feature>
<protein>
    <submittedName>
        <fullName evidence="2">Uncharacterized protein</fullName>
    </submittedName>
</protein>
<evidence type="ECO:0000313" key="2">
    <source>
        <dbReference type="EMBL" id="KAK6645092.1"/>
    </source>
</evidence>
<gene>
    <name evidence="2" type="ORF">RUM43_001368</name>
</gene>
<sequence>MSGYVWPDRSEIKTGTRVPMVVMLKTPSRDNGHVNGNQQVEDVNHGKEEHTKEPEKTEETQVQSQRIEVENNGTSIGEKSPKLNLNMTVNEYRSKLASRKKYDPKKEAIDVKKKHEIIDTL</sequence>
<dbReference type="AlphaFoldDB" id="A0AAN8SE98"/>